<dbReference type="PANTHER" id="PTHR13064">
    <property type="entry name" value="TRANSMEMBRANE PROTEIN 9 FAMILY MEMBER"/>
    <property type="match status" value="1"/>
</dbReference>
<evidence type="ECO:0000256" key="2">
    <source>
        <dbReference type="ARBA" id="ARBA00007264"/>
    </source>
</evidence>
<dbReference type="InterPro" id="IPR008853">
    <property type="entry name" value="TMEM9/TMEM9B"/>
</dbReference>
<name>A0ABD2K6N7_HETSC</name>
<dbReference type="Proteomes" id="UP001620645">
    <property type="component" value="Unassembled WGS sequence"/>
</dbReference>
<accession>A0ABD2K6N7</accession>
<keyword evidence="5 7" id="KW-0472">Membrane</keyword>
<dbReference type="InterPro" id="IPR038528">
    <property type="entry name" value="TEL2_C_sf"/>
</dbReference>
<dbReference type="EMBL" id="JBICCN010000048">
    <property type="protein sequence ID" value="KAL3098434.1"/>
    <property type="molecule type" value="Genomic_DNA"/>
</dbReference>
<evidence type="ECO:0000256" key="5">
    <source>
        <dbReference type="ARBA" id="ARBA00023136"/>
    </source>
</evidence>
<dbReference type="Pfam" id="PF05434">
    <property type="entry name" value="Tmemb_9"/>
    <property type="match status" value="1"/>
</dbReference>
<dbReference type="AlphaFoldDB" id="A0ABD2K6N7"/>
<dbReference type="GO" id="GO:0016020">
    <property type="term" value="C:membrane"/>
    <property type="evidence" value="ECO:0007669"/>
    <property type="project" value="UniProtKB-SubCell"/>
</dbReference>
<comment type="similarity">
    <text evidence="2">Belongs to the TMEM9 family.</text>
</comment>
<evidence type="ECO:0000259" key="8">
    <source>
        <dbReference type="Pfam" id="PF10193"/>
    </source>
</evidence>
<feature type="compositionally biased region" description="Polar residues" evidence="6">
    <location>
        <begin position="657"/>
        <end position="669"/>
    </location>
</feature>
<feature type="domain" description="Telomere length regulation protein conserved" evidence="8">
    <location>
        <begin position="530"/>
        <end position="643"/>
    </location>
</feature>
<keyword evidence="4 7" id="KW-1133">Transmembrane helix</keyword>
<keyword evidence="3 7" id="KW-0812">Transmembrane</keyword>
<organism evidence="9 10">
    <name type="scientific">Heterodera schachtii</name>
    <name type="common">Sugarbeet cyst nematode worm</name>
    <name type="synonym">Tylenchus schachtii</name>
    <dbReference type="NCBI Taxonomy" id="97005"/>
    <lineage>
        <taxon>Eukaryota</taxon>
        <taxon>Metazoa</taxon>
        <taxon>Ecdysozoa</taxon>
        <taxon>Nematoda</taxon>
        <taxon>Chromadorea</taxon>
        <taxon>Rhabditida</taxon>
        <taxon>Tylenchina</taxon>
        <taxon>Tylenchomorpha</taxon>
        <taxon>Tylenchoidea</taxon>
        <taxon>Heteroderidae</taxon>
        <taxon>Heteroderinae</taxon>
        <taxon>Heterodera</taxon>
    </lineage>
</organism>
<feature type="region of interest" description="Disordered" evidence="6">
    <location>
        <begin position="650"/>
        <end position="669"/>
    </location>
</feature>
<proteinExistence type="inferred from homology"/>
<feature type="transmembrane region" description="Helical" evidence="7">
    <location>
        <begin position="955"/>
        <end position="976"/>
    </location>
</feature>
<evidence type="ECO:0000256" key="7">
    <source>
        <dbReference type="SAM" id="Phobius"/>
    </source>
</evidence>
<evidence type="ECO:0000313" key="9">
    <source>
        <dbReference type="EMBL" id="KAL3098434.1"/>
    </source>
</evidence>
<comment type="subcellular location">
    <subcellularLocation>
        <location evidence="1">Membrane</location>
    </subcellularLocation>
</comment>
<dbReference type="PANTHER" id="PTHR13064:SF6">
    <property type="entry name" value="TRANSMEMBRANE PROTEIN 9"/>
    <property type="match status" value="1"/>
</dbReference>
<gene>
    <name evidence="9" type="ORF">niasHS_003787</name>
</gene>
<evidence type="ECO:0000256" key="1">
    <source>
        <dbReference type="ARBA" id="ARBA00004370"/>
    </source>
</evidence>
<dbReference type="Pfam" id="PF10193">
    <property type="entry name" value="Telomere_reg-2"/>
    <property type="match status" value="1"/>
</dbReference>
<dbReference type="Gene3D" id="1.25.40.720">
    <property type="entry name" value="Telomere length regulation protein 2, C-terminal domain"/>
    <property type="match status" value="1"/>
</dbReference>
<evidence type="ECO:0000313" key="10">
    <source>
        <dbReference type="Proteomes" id="UP001620645"/>
    </source>
</evidence>
<evidence type="ECO:0000256" key="4">
    <source>
        <dbReference type="ARBA" id="ARBA00022989"/>
    </source>
</evidence>
<comment type="caution">
    <text evidence="9">The sequence shown here is derived from an EMBL/GenBank/DDBJ whole genome shotgun (WGS) entry which is preliminary data.</text>
</comment>
<dbReference type="InterPro" id="IPR019337">
    <property type="entry name" value="Telomere_length_regulation_dom"/>
</dbReference>
<evidence type="ECO:0000256" key="6">
    <source>
        <dbReference type="SAM" id="MobiDB-lite"/>
    </source>
</evidence>
<sequence length="1072" mass="121261">MIVQNGLLHNNHNSTSAAHCQFDLFLDTIKSANNRTELLVLFYKLPEFFSIVDPSQVYLLTQTFLQKLTPPVFGYITEADFDALFSDALFLHSPCPATSLWALICSLSQCDGGGAFQFSKCVALLTKVQRELLRKALTNAQNSEDGFQFAFVLSSFTSRVYNFFGGHESFHRRNLSQFCEFSFPSLSSDAFDRAAAIVATFEDNLLAVLVEVAEKEFSALNMALFTHILTEYSTASAGGEEFIRRFFAAALSNPTTVSVLHQIFAQKRDECFHRAESRRNWEAMLRIVVTMAPNGQCLQCLFGDSLLSDAHFRPFLIERVSLVPSSSADCRPRNSEKIADFLALSAPALSLTAFLSHVQLFVDRSKVVEMASLHSHFVQSLAVVDFARRLNYEQRCSVRDQLMFSLVPIVPQMVEIADCSRRQIGMLMCEVLFSLFDFPSPPQFDYAETDPMLREFRAALQNQPNQNSTELNGKDVLQEKPFERQTKRSPIDARVAILLDSDDDEETEKEQNAENGCDYDEEAASPSDRPAYLCDCLEILLQSNPNDQSIKMCHWVGAFRTIPEMLRKRSIGWNTLGEGLMEMILPLNNRYNLPDFEEIRVEILKLLLAQSPELVSNAFRMISSRCCPMSRRFLLLSSVVNAAKFLTNGGEEGAKTGENTPKIEQSTNNTNQIGEGKVIRRSTTLQKRDSKTHENGFARVAPQFVFPLLHFYNFDSFCDVAQSNVFLGKLALTLGELVACAAHSPSILSILSSSFAWLSVLRRFGAPRHPFVRHCSICAYLAICDTFWPSTEVLREHFTDELRDCREWLGEMASEFALGEMDETIRQSIGLLSILYLPISMHFKLAFVSLLLIHFAAFPVKANFEDTRCRCTCPSTEYFSSKNKTSAEHSRRYYTKSNLNSANCNTQTVVKQAVLNDVDASRLDAFLANCNCRFESRNSLLLKCVPFNVPSPFPVVVFFVICVLFGLGSFMLYLVVVEPMLRREQPFIPYRRHGDDDDDMEENIFASPRASGTDGASNERRPSEIQMQSQQRQRDGTALHERVLHRVATEQSKWKSQVEEQRRNVMDHSVLN</sequence>
<reference evidence="9 10" key="1">
    <citation type="submission" date="2024-10" db="EMBL/GenBank/DDBJ databases">
        <authorList>
            <person name="Kim D."/>
        </authorList>
    </citation>
    <scope>NUCLEOTIDE SEQUENCE [LARGE SCALE GENOMIC DNA]</scope>
    <source>
        <strain evidence="9">Taebaek</strain>
    </source>
</reference>
<protein>
    <recommendedName>
        <fullName evidence="8">Telomere length regulation protein conserved domain-containing protein</fullName>
    </recommendedName>
</protein>
<keyword evidence="10" id="KW-1185">Reference proteome</keyword>
<feature type="region of interest" description="Disordered" evidence="6">
    <location>
        <begin position="499"/>
        <end position="524"/>
    </location>
</feature>
<evidence type="ECO:0000256" key="3">
    <source>
        <dbReference type="ARBA" id="ARBA00022692"/>
    </source>
</evidence>
<feature type="region of interest" description="Disordered" evidence="6">
    <location>
        <begin position="1002"/>
        <end position="1039"/>
    </location>
</feature>